<sequence>MIIRALEETDLDFVHHLNNEYSIMSYWFEEPYQSLSELQSLYKKHLHDESERRFIIETEQTRIGVVELVEINFIHSNCEIQIIIDSQFGGKGYAKTAFKMAIDYAFLVLNLNKIYLFVDVNNEKAVHIYKGQNFIIEGTLQEHFYARGEFNDCYVMGLLKKHWVNQHDNDLSQLEP</sequence>
<reference evidence="4 5" key="1">
    <citation type="journal article" date="2016" name="Front. Microbiol.">
        <title>Comprehensive Phylogenetic Analysis of Bovine Non-aureus Staphylococci Species Based on Whole-Genome Sequencing.</title>
        <authorList>
            <person name="Naushad S."/>
            <person name="Barkema H.W."/>
            <person name="Luby C."/>
            <person name="Condas L.A."/>
            <person name="Nobrega D.B."/>
            <person name="Carson D.A."/>
            <person name="De Buck J."/>
        </authorList>
    </citation>
    <scope>NUCLEOTIDE SEQUENCE [LARGE SCALE GENOMIC DNA]</scope>
    <source>
        <strain evidence="2 4">SNUC 1084</strain>
        <strain evidence="3 5">SNUC 1231</strain>
    </source>
</reference>
<dbReference type="GeneID" id="93720298"/>
<accession>A0A9Q6MVN7</accession>
<evidence type="ECO:0000259" key="1">
    <source>
        <dbReference type="PROSITE" id="PS51186"/>
    </source>
</evidence>
<name>A0A9Q6MVN7_9STAP</name>
<organism evidence="3 5">
    <name type="scientific">Staphylococcus succinus</name>
    <dbReference type="NCBI Taxonomy" id="61015"/>
    <lineage>
        <taxon>Bacteria</taxon>
        <taxon>Bacillati</taxon>
        <taxon>Bacillota</taxon>
        <taxon>Bacilli</taxon>
        <taxon>Bacillales</taxon>
        <taxon>Staphylococcaceae</taxon>
        <taxon>Staphylococcus</taxon>
    </lineage>
</organism>
<dbReference type="SUPFAM" id="SSF55729">
    <property type="entry name" value="Acyl-CoA N-acyltransferases (Nat)"/>
    <property type="match status" value="1"/>
</dbReference>
<dbReference type="InterPro" id="IPR016181">
    <property type="entry name" value="Acyl_CoA_acyltransferase"/>
</dbReference>
<dbReference type="GO" id="GO:0004145">
    <property type="term" value="F:diamine N-acetyltransferase activity"/>
    <property type="evidence" value="ECO:0007669"/>
    <property type="project" value="TreeGrafter"/>
</dbReference>
<dbReference type="RefSeq" id="WP_046836710.1">
    <property type="nucleotide sequence ID" value="NZ_CP018199.1"/>
</dbReference>
<proteinExistence type="predicted"/>
<evidence type="ECO:0000313" key="2">
    <source>
        <dbReference type="EMBL" id="PTI70734.1"/>
    </source>
</evidence>
<dbReference type="InterPro" id="IPR000182">
    <property type="entry name" value="GNAT_dom"/>
</dbReference>
<comment type="caution">
    <text evidence="3">The sequence shown here is derived from an EMBL/GenBank/DDBJ whole genome shotgun (WGS) entry which is preliminary data.</text>
</comment>
<keyword evidence="4" id="KW-1185">Reference proteome</keyword>
<dbReference type="PANTHER" id="PTHR43415:SF6">
    <property type="entry name" value="SPERMIDINE N(1)-ACETYLTRANSFERASE"/>
    <property type="match status" value="1"/>
</dbReference>
<feature type="domain" description="N-acetyltransferase" evidence="1">
    <location>
        <begin position="1"/>
        <end position="161"/>
    </location>
</feature>
<dbReference type="EMBL" id="PZFR01000002">
    <property type="protein sequence ID" value="PTI70734.1"/>
    <property type="molecule type" value="Genomic_DNA"/>
</dbReference>
<dbReference type="Gene3D" id="3.40.630.30">
    <property type="match status" value="1"/>
</dbReference>
<dbReference type="Pfam" id="PF13302">
    <property type="entry name" value="Acetyltransf_3"/>
    <property type="match status" value="1"/>
</dbReference>
<evidence type="ECO:0000313" key="5">
    <source>
        <dbReference type="Proteomes" id="UP000241960"/>
    </source>
</evidence>
<evidence type="ECO:0000313" key="3">
    <source>
        <dbReference type="EMBL" id="PTI77261.1"/>
    </source>
</evidence>
<evidence type="ECO:0000313" key="4">
    <source>
        <dbReference type="Proteomes" id="UP000240859"/>
    </source>
</evidence>
<dbReference type="Proteomes" id="UP000241960">
    <property type="component" value="Unassembled WGS sequence"/>
</dbReference>
<reference evidence="3" key="2">
    <citation type="submission" date="2018-03" db="EMBL/GenBank/DDBJ databases">
        <authorList>
            <person name="Naushad S."/>
        </authorList>
    </citation>
    <scope>NUCLEOTIDE SEQUENCE</scope>
    <source>
        <strain evidence="2">SNUC 1084</strain>
        <strain evidence="3">SNUC 1231</strain>
    </source>
</reference>
<dbReference type="PROSITE" id="PS51186">
    <property type="entry name" value="GNAT"/>
    <property type="match status" value="1"/>
</dbReference>
<gene>
    <name evidence="2" type="ORF">BU057_00750</name>
    <name evidence="3" type="ORF">BU058_01990</name>
</gene>
<dbReference type="PANTHER" id="PTHR43415">
    <property type="entry name" value="SPERMIDINE N(1)-ACETYLTRANSFERASE"/>
    <property type="match status" value="1"/>
</dbReference>
<dbReference type="AlphaFoldDB" id="A0A9Q6MVN7"/>
<protein>
    <submittedName>
        <fullName evidence="3">GNAT family N-acetyltransferase</fullName>
    </submittedName>
</protein>
<dbReference type="EMBL" id="PZFQ01000004">
    <property type="protein sequence ID" value="PTI77261.1"/>
    <property type="molecule type" value="Genomic_DNA"/>
</dbReference>
<dbReference type="Proteomes" id="UP000240859">
    <property type="component" value="Unassembled WGS sequence"/>
</dbReference>